<gene>
    <name evidence="1" type="ORF">SDC9_37508</name>
</gene>
<dbReference type="InterPro" id="IPR014519">
    <property type="entry name" value="UCP024492"/>
</dbReference>
<comment type="caution">
    <text evidence="1">The sequence shown here is derived from an EMBL/GenBank/DDBJ whole genome shotgun (WGS) entry which is preliminary data.</text>
</comment>
<evidence type="ECO:0008006" key="2">
    <source>
        <dbReference type="Google" id="ProtNLM"/>
    </source>
</evidence>
<dbReference type="EMBL" id="VSSQ01000329">
    <property type="protein sequence ID" value="MPL91440.1"/>
    <property type="molecule type" value="Genomic_DNA"/>
</dbReference>
<name>A0A644VJQ0_9ZZZZ</name>
<accession>A0A644VJQ0</accession>
<evidence type="ECO:0000313" key="1">
    <source>
        <dbReference type="EMBL" id="MPL91440.1"/>
    </source>
</evidence>
<dbReference type="PANTHER" id="PTHR39337">
    <property type="entry name" value="BLR5642 PROTEIN"/>
    <property type="match status" value="1"/>
</dbReference>
<organism evidence="1">
    <name type="scientific">bioreactor metagenome</name>
    <dbReference type="NCBI Taxonomy" id="1076179"/>
    <lineage>
        <taxon>unclassified sequences</taxon>
        <taxon>metagenomes</taxon>
        <taxon>ecological metagenomes</taxon>
    </lineage>
</organism>
<dbReference type="AlphaFoldDB" id="A0A644VJQ0"/>
<dbReference type="PANTHER" id="PTHR39337:SF1">
    <property type="entry name" value="BLR5642 PROTEIN"/>
    <property type="match status" value="1"/>
</dbReference>
<reference evidence="1" key="1">
    <citation type="submission" date="2019-08" db="EMBL/GenBank/DDBJ databases">
        <authorList>
            <person name="Kucharzyk K."/>
            <person name="Murdoch R.W."/>
            <person name="Higgins S."/>
            <person name="Loffler F."/>
        </authorList>
    </citation>
    <scope>NUCLEOTIDE SEQUENCE</scope>
</reference>
<dbReference type="InterPro" id="IPR007438">
    <property type="entry name" value="DUF488"/>
</dbReference>
<protein>
    <recommendedName>
        <fullName evidence="2">DUF488 domain-containing protein</fullName>
    </recommendedName>
</protein>
<dbReference type="PIRSF" id="PIRSF024492">
    <property type="entry name" value="UCP024492"/>
    <property type="match status" value="1"/>
</dbReference>
<dbReference type="Pfam" id="PF04343">
    <property type="entry name" value="DUF488"/>
    <property type="match status" value="1"/>
</dbReference>
<proteinExistence type="predicted"/>
<sequence>MSTIYTIGHSVHEISYFISLLKKYDIDLVLDVRSTPFSKYAPQFNKEVLRETLGDNNIQYTFLGDSFGARQKDASLYAEDDILDFCKVLNSERFNETLNQVIDNINGANMALMCSEKEPIDCHRSILISRAFKDKGIEVNHILGNGKIETQNGLENRLLELYDFPTDYQPSLFSFSNDNEKVDYLDKAYKKRNKEIGYFKGE</sequence>